<evidence type="ECO:0000256" key="26">
    <source>
        <dbReference type="SAM" id="Phobius"/>
    </source>
</evidence>
<accession>A0A498SPB0</accession>
<keyword evidence="18" id="KW-0811">Translocation</keyword>
<evidence type="ECO:0000313" key="28">
    <source>
        <dbReference type="Proteomes" id="UP000276991"/>
    </source>
</evidence>
<keyword evidence="20" id="KW-0443">Lipid metabolism</keyword>
<evidence type="ECO:0000256" key="14">
    <source>
        <dbReference type="ARBA" id="ARBA00022840"/>
    </source>
</evidence>
<evidence type="ECO:0000256" key="18">
    <source>
        <dbReference type="ARBA" id="ARBA00023010"/>
    </source>
</evidence>
<dbReference type="InterPro" id="IPR023391">
    <property type="entry name" value="Prot_translocase_SecE_dom_sf"/>
</dbReference>
<name>A0A498SPB0_ACAVI</name>
<keyword evidence="19" id="KW-0756">Sterol biosynthesis</keyword>
<evidence type="ECO:0000256" key="9">
    <source>
        <dbReference type="ARBA" id="ARBA00022679"/>
    </source>
</evidence>
<evidence type="ECO:0000256" key="21">
    <source>
        <dbReference type="ARBA" id="ARBA00023136"/>
    </source>
</evidence>
<evidence type="ECO:0000256" key="20">
    <source>
        <dbReference type="ARBA" id="ARBA00023098"/>
    </source>
</evidence>
<keyword evidence="17 26" id="KW-1133">Transmembrane helix</keyword>
<dbReference type="OrthoDB" id="2401875at2759"/>
<dbReference type="GO" id="GO:0006695">
    <property type="term" value="P:cholesterol biosynthetic process"/>
    <property type="evidence" value="ECO:0007669"/>
    <property type="project" value="UniProtKB-KW"/>
</dbReference>
<evidence type="ECO:0000256" key="11">
    <source>
        <dbReference type="ARBA" id="ARBA00022741"/>
    </source>
</evidence>
<evidence type="ECO:0000256" key="12">
    <source>
        <dbReference type="ARBA" id="ARBA00022777"/>
    </source>
</evidence>
<dbReference type="GO" id="GO:0012505">
    <property type="term" value="C:endomembrane system"/>
    <property type="evidence" value="ECO:0007669"/>
    <property type="project" value="UniProtKB-SubCell"/>
</dbReference>
<dbReference type="Pfam" id="PF00584">
    <property type="entry name" value="SecE"/>
    <property type="match status" value="1"/>
</dbReference>
<reference evidence="27 28" key="1">
    <citation type="submission" date="2018-08" db="EMBL/GenBank/DDBJ databases">
        <authorList>
            <person name="Laetsch R D."/>
            <person name="Stevens L."/>
            <person name="Kumar S."/>
            <person name="Blaxter L. M."/>
        </authorList>
    </citation>
    <scope>NUCLEOTIDE SEQUENCE [LARGE SCALE GENOMIC DNA]</scope>
</reference>
<keyword evidence="11" id="KW-0547">Nucleotide-binding</keyword>
<evidence type="ECO:0000256" key="13">
    <source>
        <dbReference type="ARBA" id="ARBA00022778"/>
    </source>
</evidence>
<keyword evidence="21 26" id="KW-0472">Membrane</keyword>
<evidence type="ECO:0000256" key="15">
    <source>
        <dbReference type="ARBA" id="ARBA00022927"/>
    </source>
</evidence>
<dbReference type="GO" id="GO:0019287">
    <property type="term" value="P:isopentenyl diphosphate biosynthetic process, mevalonate pathway"/>
    <property type="evidence" value="ECO:0007669"/>
    <property type="project" value="UniProtKB-UniPathway"/>
</dbReference>
<dbReference type="InterPro" id="IPR005919">
    <property type="entry name" value="Pmev_kin_anim"/>
</dbReference>
<dbReference type="InterPro" id="IPR008158">
    <property type="entry name" value="Translocase_Sec61-g"/>
</dbReference>
<proteinExistence type="inferred from homology"/>
<evidence type="ECO:0000256" key="4">
    <source>
        <dbReference type="ARBA" id="ARBA00012958"/>
    </source>
</evidence>
<evidence type="ECO:0000256" key="23">
    <source>
        <dbReference type="ARBA" id="ARBA00023221"/>
    </source>
</evidence>
<keyword evidence="15" id="KW-0653">Protein transport</keyword>
<dbReference type="Proteomes" id="UP000276991">
    <property type="component" value="Unassembled WGS sequence"/>
</dbReference>
<dbReference type="Pfam" id="PF04275">
    <property type="entry name" value="P-mevalo_kinase"/>
    <property type="match status" value="1"/>
</dbReference>
<dbReference type="PANTHER" id="PTHR13101:SF1">
    <property type="entry name" value="PHOSPHOMEVALONATE KINASE"/>
    <property type="match status" value="1"/>
</dbReference>
<dbReference type="AlphaFoldDB" id="A0A498SPB0"/>
<gene>
    <name evidence="27" type="ORF">NAV_LOCUS8550</name>
</gene>
<keyword evidence="14" id="KW-0067">ATP-binding</keyword>
<dbReference type="GO" id="GO:0004631">
    <property type="term" value="F:phosphomevalonate kinase activity"/>
    <property type="evidence" value="ECO:0007669"/>
    <property type="project" value="UniProtKB-EC"/>
</dbReference>
<dbReference type="GO" id="GO:0016020">
    <property type="term" value="C:membrane"/>
    <property type="evidence" value="ECO:0007669"/>
    <property type="project" value="InterPro"/>
</dbReference>
<dbReference type="HAMAP" id="MF_00422">
    <property type="entry name" value="SecE"/>
    <property type="match status" value="1"/>
</dbReference>
<evidence type="ECO:0000256" key="16">
    <source>
        <dbReference type="ARBA" id="ARBA00022955"/>
    </source>
</evidence>
<evidence type="ECO:0000256" key="24">
    <source>
        <dbReference type="ARBA" id="ARBA00034549"/>
    </source>
</evidence>
<keyword evidence="8" id="KW-0153">Cholesterol metabolism</keyword>
<comment type="pathway">
    <text evidence="2">Isoprenoid biosynthesis; isopentenyl diphosphate biosynthesis via mevalonate pathway; isopentenyl diphosphate from (R)-mevalonate: step 2/3.</text>
</comment>
<dbReference type="GO" id="GO:0006886">
    <property type="term" value="P:intracellular protein transport"/>
    <property type="evidence" value="ECO:0007669"/>
    <property type="project" value="InterPro"/>
</dbReference>
<dbReference type="Gene3D" id="3.40.50.300">
    <property type="entry name" value="P-loop containing nucleotide triphosphate hydrolases"/>
    <property type="match status" value="1"/>
</dbReference>
<dbReference type="GO" id="GO:0008320">
    <property type="term" value="F:protein transmembrane transporter activity"/>
    <property type="evidence" value="ECO:0007669"/>
    <property type="project" value="InterPro"/>
</dbReference>
<evidence type="ECO:0000256" key="10">
    <source>
        <dbReference type="ARBA" id="ARBA00022692"/>
    </source>
</evidence>
<keyword evidence="5" id="KW-0813">Transport</keyword>
<evidence type="ECO:0000256" key="7">
    <source>
        <dbReference type="ARBA" id="ARBA00022516"/>
    </source>
</evidence>
<keyword evidence="7" id="KW-0444">Lipid biosynthesis</keyword>
<dbReference type="InterPro" id="IPR001901">
    <property type="entry name" value="Translocase_SecE/Sec61-g"/>
</dbReference>
<dbReference type="EC" id="2.7.4.2" evidence="4"/>
<protein>
    <recommendedName>
        <fullName evidence="24">Phosphomevalonate kinase</fullName>
        <ecNumber evidence="4">2.7.4.2</ecNumber>
    </recommendedName>
</protein>
<dbReference type="InterPro" id="IPR027417">
    <property type="entry name" value="P-loop_NTPase"/>
</dbReference>
<keyword evidence="10 26" id="KW-0812">Transmembrane</keyword>
<evidence type="ECO:0000256" key="1">
    <source>
        <dbReference type="ARBA" id="ARBA00004514"/>
    </source>
</evidence>
<keyword evidence="9" id="KW-0808">Transferase</keyword>
<evidence type="ECO:0000256" key="5">
    <source>
        <dbReference type="ARBA" id="ARBA00022448"/>
    </source>
</evidence>
<dbReference type="PROSITE" id="PS01067">
    <property type="entry name" value="SECE_SEC61G"/>
    <property type="match status" value="1"/>
</dbReference>
<comment type="subcellular location">
    <subcellularLocation>
        <location evidence="1">Cytoplasm</location>
        <location evidence="1">Cytosol</location>
    </subcellularLocation>
    <subcellularLocation>
        <location evidence="25">Endomembrane system</location>
        <topology evidence="25">Single-pass membrane protein</topology>
    </subcellularLocation>
</comment>
<keyword evidence="12" id="KW-0418">Kinase</keyword>
<evidence type="ECO:0000313" key="27">
    <source>
        <dbReference type="EMBL" id="VBB33759.1"/>
    </source>
</evidence>
<evidence type="ECO:0000256" key="2">
    <source>
        <dbReference type="ARBA" id="ARBA00005017"/>
    </source>
</evidence>
<dbReference type="SUPFAM" id="SSF103456">
    <property type="entry name" value="Preprotein translocase SecE subunit"/>
    <property type="match status" value="1"/>
</dbReference>
<dbReference type="STRING" id="6277.A0A498SPB0"/>
<evidence type="ECO:0000256" key="3">
    <source>
        <dbReference type="ARBA" id="ARBA00008274"/>
    </source>
</evidence>
<dbReference type="GO" id="GO:0006605">
    <property type="term" value="P:protein targeting"/>
    <property type="evidence" value="ECO:0007669"/>
    <property type="project" value="InterPro"/>
</dbReference>
<dbReference type="EMBL" id="UPTC01002675">
    <property type="protein sequence ID" value="VBB33759.1"/>
    <property type="molecule type" value="Genomic_DNA"/>
</dbReference>
<evidence type="ECO:0000256" key="6">
    <source>
        <dbReference type="ARBA" id="ARBA00022490"/>
    </source>
</evidence>
<evidence type="ECO:0000256" key="19">
    <source>
        <dbReference type="ARBA" id="ARBA00023011"/>
    </source>
</evidence>
<keyword evidence="23" id="KW-0753">Steroid metabolism</keyword>
<evidence type="ECO:0000256" key="25">
    <source>
        <dbReference type="ARBA" id="ARBA00037847"/>
    </source>
</evidence>
<dbReference type="Gene3D" id="1.20.5.820">
    <property type="entry name" value="Preprotein translocase SecE subunit"/>
    <property type="match status" value="1"/>
</dbReference>
<organism evidence="27 28">
    <name type="scientific">Acanthocheilonema viteae</name>
    <name type="common">Filarial nematode worm</name>
    <name type="synonym">Dipetalonema viteae</name>
    <dbReference type="NCBI Taxonomy" id="6277"/>
    <lineage>
        <taxon>Eukaryota</taxon>
        <taxon>Metazoa</taxon>
        <taxon>Ecdysozoa</taxon>
        <taxon>Nematoda</taxon>
        <taxon>Chromadorea</taxon>
        <taxon>Rhabditida</taxon>
        <taxon>Spirurina</taxon>
        <taxon>Spiruromorpha</taxon>
        <taxon>Filarioidea</taxon>
        <taxon>Onchocercidae</taxon>
        <taxon>Acanthocheilonema</taxon>
    </lineage>
</organism>
<dbReference type="NCBIfam" id="TIGR00327">
    <property type="entry name" value="secE_euk_arch"/>
    <property type="match status" value="1"/>
</dbReference>
<dbReference type="UniPathway" id="UPA00057">
    <property type="reaction ID" value="UER00099"/>
</dbReference>
<sequence length="326" mass="37302">MAHLLWKGAVGGSFDGELSGWVARRVCQWVGMRNLEFISMDHLQALIDPSKQFAKDSIRLVKRCTKPDRKEYQKIAVATAVGFAIMGFIGKSYMIVSYICSQAIAERYTTFSGQIDVVSETLVAEREMKPVVICLSGKRKCGKDFMGSLLANRLEEIGYKVIICGISYPLKEEYAQLNGVDAERLKYDMRYKEIYRRDMVAWGEKKRIDDPGYFCRKVFAKANSADVLIVTDCRRLSDIEFFKMHCGPRLRLLRIETALPVREMRGFVFVKGIDDQMTECGLDEYTDWDVVFTNDIEIANEILPVNLDECLTRLCFDIHQLLLTGK</sequence>
<keyword evidence="6" id="KW-0963">Cytoplasm</keyword>
<keyword evidence="22" id="KW-1207">Sterol metabolism</keyword>
<dbReference type="GO" id="GO:0005829">
    <property type="term" value="C:cytosol"/>
    <property type="evidence" value="ECO:0007669"/>
    <property type="project" value="UniProtKB-SubCell"/>
</dbReference>
<comment type="similarity">
    <text evidence="3">Belongs to the SecE/SEC61-gamma family.</text>
</comment>
<feature type="transmembrane region" description="Helical" evidence="26">
    <location>
        <begin position="75"/>
        <end position="99"/>
    </location>
</feature>
<keyword evidence="16" id="KW-0752">Steroid biosynthesis</keyword>
<evidence type="ECO:0000256" key="17">
    <source>
        <dbReference type="ARBA" id="ARBA00022989"/>
    </source>
</evidence>
<evidence type="ECO:0000256" key="8">
    <source>
        <dbReference type="ARBA" id="ARBA00022548"/>
    </source>
</evidence>
<evidence type="ECO:0000256" key="22">
    <source>
        <dbReference type="ARBA" id="ARBA00023166"/>
    </source>
</evidence>
<dbReference type="GO" id="GO:0005524">
    <property type="term" value="F:ATP binding"/>
    <property type="evidence" value="ECO:0007669"/>
    <property type="project" value="UniProtKB-KW"/>
</dbReference>
<dbReference type="PANTHER" id="PTHR13101">
    <property type="entry name" value="PHOSPHOMEVALONATE KINASE"/>
    <property type="match status" value="1"/>
</dbReference>
<keyword evidence="13" id="KW-0152">Cholesterol biosynthesis</keyword>
<keyword evidence="28" id="KW-1185">Reference proteome</keyword>